<name>A0A5C6AHH7_9BACT</name>
<protein>
    <submittedName>
        <fullName evidence="2">Uncharacterized protein</fullName>
    </submittedName>
</protein>
<feature type="region of interest" description="Disordered" evidence="1">
    <location>
        <begin position="91"/>
        <end position="121"/>
    </location>
</feature>
<organism evidence="2 3">
    <name type="scientific">Stieleria varia</name>
    <dbReference type="NCBI Taxonomy" id="2528005"/>
    <lineage>
        <taxon>Bacteria</taxon>
        <taxon>Pseudomonadati</taxon>
        <taxon>Planctomycetota</taxon>
        <taxon>Planctomycetia</taxon>
        <taxon>Pirellulales</taxon>
        <taxon>Pirellulaceae</taxon>
        <taxon>Stieleria</taxon>
    </lineage>
</organism>
<evidence type="ECO:0000313" key="2">
    <source>
        <dbReference type="EMBL" id="TWT98531.1"/>
    </source>
</evidence>
<evidence type="ECO:0000256" key="1">
    <source>
        <dbReference type="SAM" id="MobiDB-lite"/>
    </source>
</evidence>
<evidence type="ECO:0000313" key="3">
    <source>
        <dbReference type="Proteomes" id="UP000320176"/>
    </source>
</evidence>
<dbReference type="EMBL" id="SJPN01000006">
    <property type="protein sequence ID" value="TWT98531.1"/>
    <property type="molecule type" value="Genomic_DNA"/>
</dbReference>
<proteinExistence type="predicted"/>
<gene>
    <name evidence="2" type="ORF">Pla52n_50470</name>
</gene>
<accession>A0A5C6AHH7</accession>
<comment type="caution">
    <text evidence="2">The sequence shown here is derived from an EMBL/GenBank/DDBJ whole genome shotgun (WGS) entry which is preliminary data.</text>
</comment>
<dbReference type="Proteomes" id="UP000320176">
    <property type="component" value="Unassembled WGS sequence"/>
</dbReference>
<keyword evidence="3" id="KW-1185">Reference proteome</keyword>
<sequence>MQCQVVKVQCRNPPKLVSQVSPSAFGIFRLNRSFTVREQENRPGFPPADRSANPIKSLVNRRDQSRWEVGLKGSRSTSMAGGAFLPANAKRVGRVRVKDGPSEIRPGGQKKPMDGIANPLC</sequence>
<dbReference type="AlphaFoldDB" id="A0A5C6AHH7"/>
<reference evidence="2 3" key="1">
    <citation type="submission" date="2019-02" db="EMBL/GenBank/DDBJ databases">
        <title>Deep-cultivation of Planctomycetes and their phenomic and genomic characterization uncovers novel biology.</title>
        <authorList>
            <person name="Wiegand S."/>
            <person name="Jogler M."/>
            <person name="Boedeker C."/>
            <person name="Pinto D."/>
            <person name="Vollmers J."/>
            <person name="Rivas-Marin E."/>
            <person name="Kohn T."/>
            <person name="Peeters S.H."/>
            <person name="Heuer A."/>
            <person name="Rast P."/>
            <person name="Oberbeckmann S."/>
            <person name="Bunk B."/>
            <person name="Jeske O."/>
            <person name="Meyerdierks A."/>
            <person name="Storesund J.E."/>
            <person name="Kallscheuer N."/>
            <person name="Luecker S."/>
            <person name="Lage O.M."/>
            <person name="Pohl T."/>
            <person name="Merkel B.J."/>
            <person name="Hornburger P."/>
            <person name="Mueller R.-W."/>
            <person name="Bruemmer F."/>
            <person name="Labrenz M."/>
            <person name="Spormann A.M."/>
            <person name="Op Den Camp H."/>
            <person name="Overmann J."/>
            <person name="Amann R."/>
            <person name="Jetten M.S.M."/>
            <person name="Mascher T."/>
            <person name="Medema M.H."/>
            <person name="Devos D.P."/>
            <person name="Kaster A.-K."/>
            <person name="Ovreas L."/>
            <person name="Rohde M."/>
            <person name="Galperin M.Y."/>
            <person name="Jogler C."/>
        </authorList>
    </citation>
    <scope>NUCLEOTIDE SEQUENCE [LARGE SCALE GENOMIC DNA]</scope>
    <source>
        <strain evidence="2 3">Pla52n</strain>
    </source>
</reference>